<dbReference type="OrthoDB" id="435593at2759"/>
<evidence type="ECO:0000256" key="2">
    <source>
        <dbReference type="ARBA" id="ARBA00007991"/>
    </source>
</evidence>
<name>A0A250WTX4_9CHLO</name>
<dbReference type="STRING" id="1157962.A0A250WTX4"/>
<dbReference type="InterPro" id="IPR051345">
    <property type="entry name" value="Importin_beta-like_NTR"/>
</dbReference>
<dbReference type="Gene3D" id="1.25.10.10">
    <property type="entry name" value="Leucine-rich Repeat Variant"/>
    <property type="match status" value="2"/>
</dbReference>
<dbReference type="Proteomes" id="UP000232323">
    <property type="component" value="Unassembled WGS sequence"/>
</dbReference>
<dbReference type="GO" id="GO:0005737">
    <property type="term" value="C:cytoplasm"/>
    <property type="evidence" value="ECO:0007669"/>
    <property type="project" value="TreeGrafter"/>
</dbReference>
<dbReference type="GO" id="GO:0005634">
    <property type="term" value="C:nucleus"/>
    <property type="evidence" value="ECO:0007669"/>
    <property type="project" value="UniProtKB-SubCell"/>
</dbReference>
<evidence type="ECO:0000313" key="6">
    <source>
        <dbReference type="Proteomes" id="UP000232323"/>
    </source>
</evidence>
<dbReference type="EMBL" id="BEGY01000006">
    <property type="protein sequence ID" value="GAX74245.1"/>
    <property type="molecule type" value="Genomic_DNA"/>
</dbReference>
<comment type="similarity">
    <text evidence="2">Belongs to the importin beta family.</text>
</comment>
<keyword evidence="6" id="KW-1185">Reference proteome</keyword>
<dbReference type="GO" id="GO:0006606">
    <property type="term" value="P:protein import into nucleus"/>
    <property type="evidence" value="ECO:0007669"/>
    <property type="project" value="TreeGrafter"/>
</dbReference>
<evidence type="ECO:0000256" key="4">
    <source>
        <dbReference type="ARBA" id="ARBA00023242"/>
    </source>
</evidence>
<evidence type="ECO:0000256" key="3">
    <source>
        <dbReference type="ARBA" id="ARBA00022448"/>
    </source>
</evidence>
<sequence length="1090" mass="119130">MDVEFEAAYSTLFSVLSSDSDRLRANSWLTSFQGTPSCWNLMIQILSESVRSMDVQVFASQMLKGAAKSLSSTANDQAYHSMQKDVLQVLSVRKLSLTPQMSRQLCLALVTTSLHCGDTLPNLVDFLQQNLTFDVTVAVFQYLAEEVSALVELNSHGYQGEKFMAASDLRAQVKGFTGEIISWLASQAQQAEREELRVVAVMRCFTAWMELGVLYDTSQSQQANMGILVQIAITHLKLKPSEAVETSASALLSLMDHCPGNWFEVLESHLVELVAVALNLADADHSSAAERIIRVFSAYCSASTTHRLSLSLEMTDGLFSLLSHLTRLAALPKLGDSEQPIGCSALEAWIEVLGCLFKGPIVLPEDQGPNSTKASGSALTCESFISAASVPKLVIAQGPFHPNLTEMLEHLFVTTLLNTAGVAWQQHSTNNQVSLRLVYSSSSLSLLSEFYTAVLAVIGVDRYLNLVLATLSITQPDPNSQHTFAQQHQIRNMHAALMCISSIASGGISPQGTPSLISDSVVTSLSCILTEAMRLASSILQCSPHHVLDGSCLGRAEMQEDDLHIAFLEQLSSALIVGAECGVISHWLGNVDLQRRGQGQRVLLAIQLLMHEIITPDGLTRADLKCSKHKAMASLALKVLITGTSVGISEDGLPRFQAYLSKLLQPLKDELQSRPVHSLKLTTGLESTAETRELQLWWHLRSMDLLLRHLKDDLSCGNVLSSFTTGIQQFISSAMLTYIWPPLQLLLLAQDGKSSAGWNRLSVSCLAHLSSIFTDLIQSTPDLCRGHLQSLLQVMLGSLIRPDCGAVGHKIYVAALEQYCDVNKFSSEAQLLIEAILYLLSEQRVLLLCVLGVADQQPELAEAMMKIFSCLCRSMPSALWTRSSTPEAGQEAIIYTMLCMTSACCCCNHKGVALTAISTLSDIVSAPLSLLDKVSDEGESWSCDTNRNNGVKELQSHIFRHGSIIYSGVLGNLMSPFSLSRLHKASAVMTQLSVLALDLYPHACGAEHEDTMQARMQMQQQFSIWLNEAVGALKLSLLGSRGSSVVSEWPRLLLEAALLSREGLSRKADTHQRKMKNVLRNFVEQYAGSR</sequence>
<comment type="caution">
    <text evidence="5">The sequence shown here is derived from an EMBL/GenBank/DDBJ whole genome shotgun (WGS) entry which is preliminary data.</text>
</comment>
<keyword evidence="3" id="KW-0813">Transport</keyword>
<dbReference type="PANTHER" id="PTHR12363:SF33">
    <property type="entry name" value="IMPORTIN-13"/>
    <property type="match status" value="1"/>
</dbReference>
<evidence type="ECO:0008006" key="7">
    <source>
        <dbReference type="Google" id="ProtNLM"/>
    </source>
</evidence>
<dbReference type="SUPFAM" id="SSF48371">
    <property type="entry name" value="ARM repeat"/>
    <property type="match status" value="1"/>
</dbReference>
<evidence type="ECO:0000313" key="5">
    <source>
        <dbReference type="EMBL" id="GAX74245.1"/>
    </source>
</evidence>
<keyword evidence="4" id="KW-0539">Nucleus</keyword>
<dbReference type="InterPro" id="IPR011989">
    <property type="entry name" value="ARM-like"/>
</dbReference>
<comment type="subcellular location">
    <subcellularLocation>
        <location evidence="1">Nucleus</location>
    </subcellularLocation>
</comment>
<proteinExistence type="inferred from homology"/>
<dbReference type="PANTHER" id="PTHR12363">
    <property type="entry name" value="TRANSPORTIN 3 AND IMPORTIN 13"/>
    <property type="match status" value="1"/>
</dbReference>
<evidence type="ECO:0000256" key="1">
    <source>
        <dbReference type="ARBA" id="ARBA00004123"/>
    </source>
</evidence>
<protein>
    <recommendedName>
        <fullName evidence="7">Exportin-1/Importin-beta-like domain-containing protein</fullName>
    </recommendedName>
</protein>
<dbReference type="AlphaFoldDB" id="A0A250WTX4"/>
<organism evidence="5 6">
    <name type="scientific">Chlamydomonas eustigma</name>
    <dbReference type="NCBI Taxonomy" id="1157962"/>
    <lineage>
        <taxon>Eukaryota</taxon>
        <taxon>Viridiplantae</taxon>
        <taxon>Chlorophyta</taxon>
        <taxon>core chlorophytes</taxon>
        <taxon>Chlorophyceae</taxon>
        <taxon>CS clade</taxon>
        <taxon>Chlamydomonadales</taxon>
        <taxon>Chlamydomonadaceae</taxon>
        <taxon>Chlamydomonas</taxon>
    </lineage>
</organism>
<gene>
    <name evidence="5" type="ORF">CEUSTIGMA_g1694.t1</name>
</gene>
<reference evidence="5 6" key="1">
    <citation type="submission" date="2017-08" db="EMBL/GenBank/DDBJ databases">
        <title>Acidophilic green algal genome provides insights into adaptation to an acidic environment.</title>
        <authorList>
            <person name="Hirooka S."/>
            <person name="Hirose Y."/>
            <person name="Kanesaki Y."/>
            <person name="Higuchi S."/>
            <person name="Fujiwara T."/>
            <person name="Onuma R."/>
            <person name="Era A."/>
            <person name="Ohbayashi R."/>
            <person name="Uzuka A."/>
            <person name="Nozaki H."/>
            <person name="Yoshikawa H."/>
            <person name="Miyagishima S.Y."/>
        </authorList>
    </citation>
    <scope>NUCLEOTIDE SEQUENCE [LARGE SCALE GENOMIC DNA]</scope>
    <source>
        <strain evidence="5 6">NIES-2499</strain>
    </source>
</reference>
<accession>A0A250WTX4</accession>
<dbReference type="InterPro" id="IPR016024">
    <property type="entry name" value="ARM-type_fold"/>
</dbReference>